<comment type="caution">
    <text evidence="1">The sequence shown here is derived from an EMBL/GenBank/DDBJ whole genome shotgun (WGS) entry which is preliminary data.</text>
</comment>
<evidence type="ECO:0000313" key="2">
    <source>
        <dbReference type="Proteomes" id="UP000004221"/>
    </source>
</evidence>
<reference evidence="1 2" key="1">
    <citation type="journal article" date="2012" name="ISME J.">
        <title>Nitrification expanded: discovery, physiology and genomics of a nitrite-oxidizing bacterium from the phylum Chloroflexi.</title>
        <authorList>
            <person name="Sorokin D.Y."/>
            <person name="Lucker S."/>
            <person name="Vejmelkova D."/>
            <person name="Kostrikina N.A."/>
            <person name="Kleerebezem R."/>
            <person name="Rijpstra W.I."/>
            <person name="Damste J.S."/>
            <person name="Le Paslier D."/>
            <person name="Muyzer G."/>
            <person name="Wagner M."/>
            <person name="van Loosdrecht M.C."/>
            <person name="Daims H."/>
        </authorList>
    </citation>
    <scope>NUCLEOTIDE SEQUENCE [LARGE SCALE GENOMIC DNA]</scope>
    <source>
        <strain evidence="2">none</strain>
    </source>
</reference>
<dbReference type="Proteomes" id="UP000004221">
    <property type="component" value="Unassembled WGS sequence"/>
</dbReference>
<keyword evidence="2" id="KW-1185">Reference proteome</keyword>
<accession>I4EFR0</accession>
<proteinExistence type="predicted"/>
<gene>
    <name evidence="1" type="ORF">NITHO_2370004</name>
</gene>
<sequence>MGRSLPTISCALRGLAIRPHSNALRSGGNARGGSSNEQIVGERELARIDLRASDSRASELFEAATVLARLAAGRRFG</sequence>
<organism evidence="1 2">
    <name type="scientific">Nitrolancea hollandica Lb</name>
    <dbReference type="NCBI Taxonomy" id="1129897"/>
    <lineage>
        <taxon>Bacteria</taxon>
        <taxon>Pseudomonadati</taxon>
        <taxon>Thermomicrobiota</taxon>
        <taxon>Thermomicrobia</taxon>
        <taxon>Sphaerobacterales</taxon>
        <taxon>Sphaerobacterineae</taxon>
        <taxon>Sphaerobacteraceae</taxon>
        <taxon>Nitrolancea</taxon>
    </lineage>
</organism>
<dbReference type="EMBL" id="CAGS01000154">
    <property type="protein sequence ID" value="CCF83522.1"/>
    <property type="molecule type" value="Genomic_DNA"/>
</dbReference>
<evidence type="ECO:0000313" key="1">
    <source>
        <dbReference type="EMBL" id="CCF83522.1"/>
    </source>
</evidence>
<protein>
    <submittedName>
        <fullName evidence="1">Uncharacterized protein</fullName>
    </submittedName>
</protein>
<name>I4EFR0_9BACT</name>
<dbReference type="AlphaFoldDB" id="I4EFR0"/>